<dbReference type="Pfam" id="PF00326">
    <property type="entry name" value="Peptidase_S9"/>
    <property type="match status" value="1"/>
</dbReference>
<keyword evidence="8" id="KW-1185">Reference proteome</keyword>
<evidence type="ECO:0000259" key="5">
    <source>
        <dbReference type="Pfam" id="PF00326"/>
    </source>
</evidence>
<evidence type="ECO:0000259" key="6">
    <source>
        <dbReference type="Pfam" id="PF02897"/>
    </source>
</evidence>
<dbReference type="Proteomes" id="UP000199001">
    <property type="component" value="Unassembled WGS sequence"/>
</dbReference>
<dbReference type="Pfam" id="PF02897">
    <property type="entry name" value="Peptidase_S9_N"/>
    <property type="match status" value="1"/>
</dbReference>
<dbReference type="PANTHER" id="PTHR42881">
    <property type="entry name" value="PROLYL ENDOPEPTIDASE"/>
    <property type="match status" value="1"/>
</dbReference>
<keyword evidence="1" id="KW-0645">Protease</keyword>
<dbReference type="Gene3D" id="3.40.50.1820">
    <property type="entry name" value="alpha/beta hydrolase"/>
    <property type="match status" value="1"/>
</dbReference>
<dbReference type="Gene3D" id="2.130.10.120">
    <property type="entry name" value="Prolyl oligopeptidase, N-terminal domain"/>
    <property type="match status" value="1"/>
</dbReference>
<evidence type="ECO:0000313" key="7">
    <source>
        <dbReference type="EMBL" id="SCL68233.1"/>
    </source>
</evidence>
<reference evidence="8" key="1">
    <citation type="submission" date="2016-06" db="EMBL/GenBank/DDBJ databases">
        <authorList>
            <person name="Varghese N."/>
            <person name="Submissions Spin"/>
        </authorList>
    </citation>
    <scope>NUCLEOTIDE SEQUENCE [LARGE SCALE GENOMIC DNA]</scope>
    <source>
        <strain evidence="8">DSM 43903</strain>
    </source>
</reference>
<dbReference type="PANTHER" id="PTHR42881:SF13">
    <property type="entry name" value="PROLYL ENDOPEPTIDASE"/>
    <property type="match status" value="1"/>
</dbReference>
<keyword evidence="2" id="KW-0378">Hydrolase</keyword>
<evidence type="ECO:0000256" key="3">
    <source>
        <dbReference type="ARBA" id="ARBA00022825"/>
    </source>
</evidence>
<dbReference type="GO" id="GO:0006508">
    <property type="term" value="P:proteolysis"/>
    <property type="evidence" value="ECO:0007669"/>
    <property type="project" value="UniProtKB-KW"/>
</dbReference>
<dbReference type="PRINTS" id="PR00862">
    <property type="entry name" value="PROLIGOPTASE"/>
</dbReference>
<keyword evidence="3" id="KW-0720">Serine protease</keyword>
<gene>
    <name evidence="7" type="ORF">GA0070606_4742</name>
</gene>
<feature type="region of interest" description="Disordered" evidence="4">
    <location>
        <begin position="695"/>
        <end position="730"/>
    </location>
</feature>
<feature type="domain" description="Peptidase S9A N-terminal" evidence="6">
    <location>
        <begin position="15"/>
        <end position="233"/>
    </location>
</feature>
<dbReference type="EMBL" id="FMHZ01000002">
    <property type="protein sequence ID" value="SCL68233.1"/>
    <property type="molecule type" value="Genomic_DNA"/>
</dbReference>
<dbReference type="InterPro" id="IPR023302">
    <property type="entry name" value="Pept_S9A_N"/>
</dbReference>
<dbReference type="GO" id="GO:0005829">
    <property type="term" value="C:cytosol"/>
    <property type="evidence" value="ECO:0007669"/>
    <property type="project" value="TreeGrafter"/>
</dbReference>
<dbReference type="InterPro" id="IPR001375">
    <property type="entry name" value="Peptidase_S9_cat"/>
</dbReference>
<sequence>MGARRTSGIVASVTVQRDDPYLWLEDLDGADAARWVRDRNAETVAALTGGEGFAALRAELRRVLDAEDRIPYPGWRGDHRYYNFWTDAAHPRGVWRRTTLDQYRRAEPEWDVLLDLDALAAEEGENWVWGGATVLRPGYGRCLVSLSRGGGDAVVVREFDLDRRAFVADGFTLPEAKSDVGWIDADHIYVATDFGPGSLTSSGYPRLVKRWRRGTPLAEAEIVHEGHADDVAVWASHDPTPGFERDFVGRRLDFFRSERHLLTGTGERILIAVPEDAEWDVHREWLLVRPRSPWRVGGVEHPAGALLATRFDAFLAGGRELTVLFRPDDRTALSDHFWTRHHLILATLVDVRSRLEVLTPDGAGWRREPLPGVPEFDHSEVVDTDPDNDDAYLLASEGFLQPATLRLGQVGGAVETLRRAPASFDADGLAVRQFFAASADGTRVPYFVVGDPDAPAAPTLLTGYGGFEIPLTPHYSGVIGRGWLARGGTYVVANIRGGGEYGPGWHRAALRENRPRAYEDFAAVAADLVARGITTPERLGISGGSNGGLLMGVMLTRHPSLFGAVVAHVPVLDMRRYHRLLAGASWMAEYGDPDVPADWEFLRRYSPYHNVDGDRPYPPILLVTSTRDDRVHPGHARKMAARLREHGHEVAYYENVEGGHGAAANNEQRAFVWALTLEFLWRRLAVPAHAVPRQAAPADPARLADGPAVVAEPPGTGPAVVAEPPGSAPA</sequence>
<dbReference type="SUPFAM" id="SSF50993">
    <property type="entry name" value="Peptidase/esterase 'gauge' domain"/>
    <property type="match status" value="1"/>
</dbReference>
<dbReference type="InterPro" id="IPR029058">
    <property type="entry name" value="AB_hydrolase_fold"/>
</dbReference>
<name>A0A1C6VPJ7_9ACTN</name>
<dbReference type="STRING" id="47855.GA0070606_4742"/>
<dbReference type="AlphaFoldDB" id="A0A1C6VPJ7"/>
<organism evidence="7 8">
    <name type="scientific">Micromonospora citrea</name>
    <dbReference type="NCBI Taxonomy" id="47855"/>
    <lineage>
        <taxon>Bacteria</taxon>
        <taxon>Bacillati</taxon>
        <taxon>Actinomycetota</taxon>
        <taxon>Actinomycetes</taxon>
        <taxon>Micromonosporales</taxon>
        <taxon>Micromonosporaceae</taxon>
        <taxon>Micromonospora</taxon>
    </lineage>
</organism>
<evidence type="ECO:0000256" key="2">
    <source>
        <dbReference type="ARBA" id="ARBA00022801"/>
    </source>
</evidence>
<protein>
    <submittedName>
        <fullName evidence="7">Prolyl oligopeptidase</fullName>
    </submittedName>
</protein>
<feature type="domain" description="Peptidase S9 prolyl oligopeptidase catalytic" evidence="5">
    <location>
        <begin position="484"/>
        <end position="684"/>
    </location>
</feature>
<dbReference type="GO" id="GO:0070012">
    <property type="term" value="F:oligopeptidase activity"/>
    <property type="evidence" value="ECO:0007669"/>
    <property type="project" value="TreeGrafter"/>
</dbReference>
<proteinExistence type="predicted"/>
<dbReference type="SUPFAM" id="SSF53474">
    <property type="entry name" value="alpha/beta-Hydrolases"/>
    <property type="match status" value="1"/>
</dbReference>
<dbReference type="InterPro" id="IPR051167">
    <property type="entry name" value="Prolyl_oligopep/macrocyclase"/>
</dbReference>
<accession>A0A1C6VPJ7</accession>
<dbReference type="OrthoDB" id="9801421at2"/>
<evidence type="ECO:0000256" key="1">
    <source>
        <dbReference type="ARBA" id="ARBA00022670"/>
    </source>
</evidence>
<evidence type="ECO:0000313" key="8">
    <source>
        <dbReference type="Proteomes" id="UP000199001"/>
    </source>
</evidence>
<dbReference type="InterPro" id="IPR002470">
    <property type="entry name" value="Peptidase_S9A"/>
</dbReference>
<dbReference type="GO" id="GO:0004252">
    <property type="term" value="F:serine-type endopeptidase activity"/>
    <property type="evidence" value="ECO:0007669"/>
    <property type="project" value="InterPro"/>
</dbReference>
<evidence type="ECO:0000256" key="4">
    <source>
        <dbReference type="SAM" id="MobiDB-lite"/>
    </source>
</evidence>